<organism evidence="1">
    <name type="scientific">uncultured Bacteroidota bacterium</name>
    <dbReference type="NCBI Taxonomy" id="152509"/>
    <lineage>
        <taxon>Bacteria</taxon>
        <taxon>Pseudomonadati</taxon>
        <taxon>Bacteroidota</taxon>
        <taxon>environmental samples</taxon>
    </lineage>
</organism>
<dbReference type="EMBL" id="KT997799">
    <property type="protein sequence ID" value="ANO58131.1"/>
    <property type="molecule type" value="Genomic_DNA"/>
</dbReference>
<name>A0A1B0Z1Q7_9BACT</name>
<dbReference type="AlphaFoldDB" id="A0A1B0Z1Q7"/>
<evidence type="ECO:0000313" key="1">
    <source>
        <dbReference type="EMBL" id="ANO58131.1"/>
    </source>
</evidence>
<accession>A0A1B0Z1Q7</accession>
<sequence>MPTLSSPLAQTFTVEGDPEFEVTGRYLTSVDVYFAAKDDNLPITLEIRTVLNGYPGNKVLPFSRVIKNSADINVSDTAATATTFTFPSLVFVEIETEYAVVLKCSTPEYNVWVTRIGDIDIGGTRTISEQPHIGLLYKSQASTTLFPSPQEDLKFAVKCAKFDIDAAGLVTLTNDDVPDVTLANNSLVMDETTTLKIRHPDHHMYATSNNVTIAGVESGASTTLNGSMTAAATTLTLTSGTNFDDTSGKYSKTASNLWHIKIDDEIMTYSTISTNAVSGLSRGVNSTTAAAHADGATVELYQAHKVPFTEINKTHTAIANIEIDSYTVTLTTTPVTDGASGTTEFGGRNITASENALMDYMQTIIGALELQNVAISSKAITTSGTSPGGTQTSFVSGRNNKTVVPDVVFPLNDNYRFEFPHLIASSINETNELSSLRSYQTELKLTSQTSSLSPVLDLERSSLIAVSNRLNNVDSSSDVYPTTEYVSSELAEGDQNAAIYLTKQITLENLATSLKVLLAAHRPSTNDIKLMYKVLGADESVDFQDLGFRYFNTDGGPDETVQPSADINDYQDYVYTAGVTDDGIGTPLQEFISFQIKIIMQGTNTSEPPRLKDLRVLALAT</sequence>
<proteinExistence type="predicted"/>
<reference evidence="1" key="1">
    <citation type="submission" date="2015-11" db="EMBL/GenBank/DDBJ databases">
        <title>Genomes of Abundant and Widespread Viruses from the Deep Ocean.</title>
        <authorList>
            <person name="Mizuno C.M."/>
            <person name="Ghai R."/>
            <person name="Saghai A."/>
            <person name="Lopez-Garcia P."/>
            <person name="Rodriguez-Valera F."/>
        </authorList>
    </citation>
    <scope>NUCLEOTIDE SEQUENCE</scope>
</reference>
<protein>
    <submittedName>
        <fullName evidence="1">VrlC protein</fullName>
    </submittedName>
</protein>